<evidence type="ECO:0000256" key="8">
    <source>
        <dbReference type="ARBA" id="ARBA00023028"/>
    </source>
</evidence>
<keyword evidence="12" id="KW-1185">Reference proteome</keyword>
<dbReference type="InterPro" id="IPR036770">
    <property type="entry name" value="Ankyrin_rpt-contain_sf"/>
</dbReference>
<feature type="repeat" description="ANK" evidence="10">
    <location>
        <begin position="198"/>
        <end position="230"/>
    </location>
</feature>
<evidence type="ECO:0000313" key="12">
    <source>
        <dbReference type="Proteomes" id="UP001054945"/>
    </source>
</evidence>
<dbReference type="GO" id="GO:0044218">
    <property type="term" value="C:other organism cell membrane"/>
    <property type="evidence" value="ECO:0007669"/>
    <property type="project" value="UniProtKB-KW"/>
</dbReference>
<keyword evidence="9" id="KW-0472">Membrane</keyword>
<dbReference type="Gene3D" id="1.25.40.20">
    <property type="entry name" value="Ankyrin repeat-containing domain"/>
    <property type="match status" value="1"/>
</dbReference>
<keyword evidence="8" id="KW-0638">Presynaptic neurotoxin</keyword>
<dbReference type="EMBL" id="BPLR01015166">
    <property type="protein sequence ID" value="GIY74081.1"/>
    <property type="molecule type" value="Genomic_DNA"/>
</dbReference>
<evidence type="ECO:0000256" key="3">
    <source>
        <dbReference type="ARBA" id="ARBA00022483"/>
    </source>
</evidence>
<dbReference type="PANTHER" id="PTHR24168:SF21">
    <property type="entry name" value="KANK, ISOFORM D"/>
    <property type="match status" value="1"/>
</dbReference>
<keyword evidence="10" id="KW-0040">ANK repeat</keyword>
<dbReference type="SUPFAM" id="SSF48403">
    <property type="entry name" value="Ankyrin repeat"/>
    <property type="match status" value="1"/>
</dbReference>
<gene>
    <name evidence="11" type="primary">Kank4</name>
    <name evidence="11" type="ORF">CEXT_402771</name>
</gene>
<comment type="subcellular location">
    <subcellularLocation>
        <location evidence="2">Secreted</location>
    </subcellularLocation>
    <subcellularLocation>
        <location evidence="1">Target cell membrane</location>
    </subcellularLocation>
</comment>
<dbReference type="GO" id="GO:0006887">
    <property type="term" value="P:exocytosis"/>
    <property type="evidence" value="ECO:0007669"/>
    <property type="project" value="UniProtKB-KW"/>
</dbReference>
<protein>
    <submittedName>
        <fullName evidence="11">KN motif and ankyrin repeat domain-containing protein 4</fullName>
    </submittedName>
</protein>
<evidence type="ECO:0000256" key="1">
    <source>
        <dbReference type="ARBA" id="ARBA00004175"/>
    </source>
</evidence>
<dbReference type="PRINTS" id="PR01415">
    <property type="entry name" value="ANKYRIN"/>
</dbReference>
<dbReference type="SMART" id="SM00248">
    <property type="entry name" value="ANK"/>
    <property type="match status" value="5"/>
</dbReference>
<evidence type="ECO:0000256" key="4">
    <source>
        <dbReference type="ARBA" id="ARBA00022525"/>
    </source>
</evidence>
<comment type="caution">
    <text evidence="11">The sequence shown here is derived from an EMBL/GenBank/DDBJ whole genome shotgun (WGS) entry which is preliminary data.</text>
</comment>
<dbReference type="GO" id="GO:0005737">
    <property type="term" value="C:cytoplasm"/>
    <property type="evidence" value="ECO:0007669"/>
    <property type="project" value="TreeGrafter"/>
</dbReference>
<evidence type="ECO:0000256" key="6">
    <source>
        <dbReference type="ARBA" id="ARBA00022656"/>
    </source>
</evidence>
<keyword evidence="5" id="KW-1052">Target cell membrane</keyword>
<dbReference type="AlphaFoldDB" id="A0AAV4VUX8"/>
<keyword evidence="9" id="KW-1053">Target membrane</keyword>
<dbReference type="GO" id="GO:0090729">
    <property type="term" value="F:toxin activity"/>
    <property type="evidence" value="ECO:0007669"/>
    <property type="project" value="UniProtKB-KW"/>
</dbReference>
<evidence type="ECO:0000256" key="9">
    <source>
        <dbReference type="ARBA" id="ARBA00023298"/>
    </source>
</evidence>
<keyword evidence="4" id="KW-0964">Secreted</keyword>
<dbReference type="GO" id="GO:0005576">
    <property type="term" value="C:extracellular region"/>
    <property type="evidence" value="ECO:0007669"/>
    <property type="project" value="UniProtKB-SubCell"/>
</dbReference>
<dbReference type="PROSITE" id="PS50088">
    <property type="entry name" value="ANK_REPEAT"/>
    <property type="match status" value="2"/>
</dbReference>
<evidence type="ECO:0000313" key="11">
    <source>
        <dbReference type="EMBL" id="GIY74081.1"/>
    </source>
</evidence>
<evidence type="ECO:0000256" key="7">
    <source>
        <dbReference type="ARBA" id="ARBA00022699"/>
    </source>
</evidence>
<dbReference type="GO" id="GO:0005856">
    <property type="term" value="C:cytoskeleton"/>
    <property type="evidence" value="ECO:0007669"/>
    <property type="project" value="TreeGrafter"/>
</dbReference>
<dbReference type="Pfam" id="PF12796">
    <property type="entry name" value="Ank_2"/>
    <property type="match status" value="2"/>
</dbReference>
<dbReference type="Proteomes" id="UP001054945">
    <property type="component" value="Unassembled WGS sequence"/>
</dbReference>
<proteinExistence type="predicted"/>
<dbReference type="GO" id="GO:0030837">
    <property type="term" value="P:negative regulation of actin filament polymerization"/>
    <property type="evidence" value="ECO:0007669"/>
    <property type="project" value="InterPro"/>
</dbReference>
<dbReference type="GO" id="GO:0044231">
    <property type="term" value="C:host cell presynaptic membrane"/>
    <property type="evidence" value="ECO:0007669"/>
    <property type="project" value="UniProtKB-KW"/>
</dbReference>
<dbReference type="PANTHER" id="PTHR24168">
    <property type="entry name" value="KN MOTIF AND ANKYRIN REPEAT DOMAIN-CONTAINING"/>
    <property type="match status" value="1"/>
</dbReference>
<keyword evidence="7" id="KW-0528">Neurotoxin</keyword>
<dbReference type="InterPro" id="IPR002110">
    <property type="entry name" value="Ankyrin_rpt"/>
</dbReference>
<dbReference type="InterPro" id="IPR047184">
    <property type="entry name" value="KANK1-4"/>
</dbReference>
<evidence type="ECO:0000256" key="5">
    <source>
        <dbReference type="ARBA" id="ARBA00022537"/>
    </source>
</evidence>
<accession>A0AAV4VUX8</accession>
<evidence type="ECO:0000256" key="2">
    <source>
        <dbReference type="ARBA" id="ARBA00004613"/>
    </source>
</evidence>
<reference evidence="11 12" key="1">
    <citation type="submission" date="2021-06" db="EMBL/GenBank/DDBJ databases">
        <title>Caerostris extrusa draft genome.</title>
        <authorList>
            <person name="Kono N."/>
            <person name="Arakawa K."/>
        </authorList>
    </citation>
    <scope>NUCLEOTIDE SEQUENCE [LARGE SCALE GENOMIC DNA]</scope>
</reference>
<dbReference type="PROSITE" id="PS50297">
    <property type="entry name" value="ANK_REP_REGION"/>
    <property type="match status" value="2"/>
</dbReference>
<evidence type="ECO:0000256" key="10">
    <source>
        <dbReference type="PROSITE-ProRule" id="PRU00023"/>
    </source>
</evidence>
<keyword evidence="6" id="KW-0800">Toxin</keyword>
<feature type="repeat" description="ANK" evidence="10">
    <location>
        <begin position="272"/>
        <end position="304"/>
    </location>
</feature>
<name>A0AAV4VUX8_CAEEX</name>
<organism evidence="11 12">
    <name type="scientific">Caerostris extrusa</name>
    <name type="common">Bark spider</name>
    <name type="synonym">Caerostris bankana</name>
    <dbReference type="NCBI Taxonomy" id="172846"/>
    <lineage>
        <taxon>Eukaryota</taxon>
        <taxon>Metazoa</taxon>
        <taxon>Ecdysozoa</taxon>
        <taxon>Arthropoda</taxon>
        <taxon>Chelicerata</taxon>
        <taxon>Arachnida</taxon>
        <taxon>Araneae</taxon>
        <taxon>Araneomorphae</taxon>
        <taxon>Entelegynae</taxon>
        <taxon>Araneoidea</taxon>
        <taxon>Araneidae</taxon>
        <taxon>Caerostris</taxon>
    </lineage>
</organism>
<keyword evidence="3" id="KW-0268">Exocytosis</keyword>
<sequence>MHQITAGELVLSIKHAKWVSVSFIFLCAGLQPSQERGLLPIVTNKYNDRQRDRHQPLRRLLLQNEEGMIDEQVDEEEASVVSDVIAETVILCMEPIANSNSQSKCKEGVLSDEGRITNSKFEMDNLNLYCEAVNNHLLNLKVADKDFLKTAVSILNQKWFDVIADKNCRRKDVCSYLKYFHKFSNNLVKTLMFSTDKEGNNALHFACSNNRFDIVEELLNYDFGPELLKQKNKLGHSPLMICSIMQPQSDEDWDVMKKIIDSGNVNEVSKFSRQTPLMNAASQGSVEMVRMLLEAGADPNLQDNDGSTALMYAAVHGQEPCIQLLLEHPKCNPRIKDYDQQTACTIALEAGHKDLALLIYLHAKKCTENKTQPMANHDQNINDSWDRSSTTNNHVILEAQSDL</sequence>